<dbReference type="Gene3D" id="3.10.350.10">
    <property type="entry name" value="LysM domain"/>
    <property type="match status" value="1"/>
</dbReference>
<name>A0A2A6RCZ9_9CHLR</name>
<gene>
    <name evidence="3" type="ORF">CJ255_22100</name>
</gene>
<protein>
    <submittedName>
        <fullName evidence="3">Peptidoglycan-binding protein</fullName>
    </submittedName>
</protein>
<dbReference type="InterPro" id="IPR045361">
    <property type="entry name" value="CIS_tube_prot_N"/>
</dbReference>
<evidence type="ECO:0000256" key="1">
    <source>
        <dbReference type="SAM" id="MobiDB-lite"/>
    </source>
</evidence>
<dbReference type="AlphaFoldDB" id="A0A2A6RCZ9"/>
<dbReference type="Pfam" id="PF19266">
    <property type="entry name" value="CIS_tube"/>
    <property type="match status" value="1"/>
</dbReference>
<accession>A0A2A6RCZ9</accession>
<dbReference type="OrthoDB" id="9809850at2"/>
<feature type="compositionally biased region" description="Polar residues" evidence="1">
    <location>
        <begin position="148"/>
        <end position="161"/>
    </location>
</feature>
<organism evidence="3 4">
    <name type="scientific">Candidatus Viridilinea mediisalina</name>
    <dbReference type="NCBI Taxonomy" id="2024553"/>
    <lineage>
        <taxon>Bacteria</taxon>
        <taxon>Bacillati</taxon>
        <taxon>Chloroflexota</taxon>
        <taxon>Chloroflexia</taxon>
        <taxon>Chloroflexales</taxon>
        <taxon>Chloroflexineae</taxon>
        <taxon>Oscillochloridaceae</taxon>
        <taxon>Candidatus Viridilinea</taxon>
    </lineage>
</organism>
<dbReference type="InterPro" id="IPR036779">
    <property type="entry name" value="LysM_dom_sf"/>
</dbReference>
<comment type="caution">
    <text evidence="3">The sequence shown here is derived from an EMBL/GenBank/DDBJ whole genome shotgun (WGS) entry which is preliminary data.</text>
</comment>
<dbReference type="PROSITE" id="PS51782">
    <property type="entry name" value="LYSM"/>
    <property type="match status" value="1"/>
</dbReference>
<dbReference type="RefSeq" id="WP_097646212.1">
    <property type="nucleotide sequence ID" value="NZ_NQWI01000293.1"/>
</dbReference>
<evidence type="ECO:0000313" key="3">
    <source>
        <dbReference type="EMBL" id="PDV98021.1"/>
    </source>
</evidence>
<evidence type="ECO:0000259" key="2">
    <source>
        <dbReference type="PROSITE" id="PS51782"/>
    </source>
</evidence>
<dbReference type="InterPro" id="IPR018392">
    <property type="entry name" value="LysM"/>
</dbReference>
<proteinExistence type="predicted"/>
<dbReference type="SUPFAM" id="SSF54106">
    <property type="entry name" value="LysM domain"/>
    <property type="match status" value="1"/>
</dbReference>
<dbReference type="Proteomes" id="UP000220527">
    <property type="component" value="Unassembled WGS sequence"/>
</dbReference>
<dbReference type="EMBL" id="NQWI01000293">
    <property type="protein sequence ID" value="PDV98021.1"/>
    <property type="molecule type" value="Genomic_DNA"/>
</dbReference>
<reference evidence="4" key="1">
    <citation type="submission" date="2017-08" db="EMBL/GenBank/DDBJ databases">
        <authorList>
            <person name="Grouzdev D.S."/>
            <person name="Gaisin V.A."/>
            <person name="Rysina M.S."/>
            <person name="Gorlenko V.M."/>
        </authorList>
    </citation>
    <scope>NUCLEOTIDE SEQUENCE [LARGE SCALE GENOMIC DNA]</scope>
    <source>
        <strain evidence="4">Kir15-3F</strain>
    </source>
</reference>
<evidence type="ECO:0000313" key="4">
    <source>
        <dbReference type="Proteomes" id="UP000220527"/>
    </source>
</evidence>
<feature type="domain" description="LysM" evidence="2">
    <location>
        <begin position="168"/>
        <end position="215"/>
    </location>
</feature>
<keyword evidence="4" id="KW-1185">Reference proteome</keyword>
<feature type="region of interest" description="Disordered" evidence="1">
    <location>
        <begin position="148"/>
        <end position="168"/>
    </location>
</feature>
<sequence>MEQTNLAKALIINLDTSDQIECLFNPNAYTYHKVNEWVQGAGGGRNMPQLEFSRGGPAHLQMQLFFDTYESGKDVRSSHTEAIWNLMLVDDSLKDAKTQRARPPKVRFQWGQSWTFDAVVIEITQRFTMFLGDGTPVRATLDVVFQQSKDPTNQPAQNPTSGGPGGERVWTVNAGDTLAWIAFKEYGDATNWRPIAAVNRLTNVRRLTPGTMLLIPDL</sequence>